<comment type="caution">
    <text evidence="7">The sequence shown here is derived from an EMBL/GenBank/DDBJ whole genome shotgun (WGS) entry which is preliminary data.</text>
</comment>
<dbReference type="InterPro" id="IPR036034">
    <property type="entry name" value="PDZ_sf"/>
</dbReference>
<reference evidence="8" key="1">
    <citation type="journal article" date="2019" name="Int. J. Syst. Evol. Microbiol.">
        <title>The Global Catalogue of Microorganisms (GCM) 10K type strain sequencing project: providing services to taxonomists for standard genome sequencing and annotation.</title>
        <authorList>
            <consortium name="The Broad Institute Genomics Platform"/>
            <consortium name="The Broad Institute Genome Sequencing Center for Infectious Disease"/>
            <person name="Wu L."/>
            <person name="Ma J."/>
        </authorList>
    </citation>
    <scope>NUCLEOTIDE SEQUENCE [LARGE SCALE GENOMIC DNA]</scope>
    <source>
        <strain evidence="8">CGMCC 4.7643</strain>
    </source>
</reference>
<feature type="compositionally biased region" description="Basic and acidic residues" evidence="4">
    <location>
        <begin position="18"/>
        <end position="31"/>
    </location>
</feature>
<evidence type="ECO:0000256" key="2">
    <source>
        <dbReference type="ARBA" id="ARBA00022670"/>
    </source>
</evidence>
<dbReference type="InterPro" id="IPR051201">
    <property type="entry name" value="Chloro_Bact_Ser_Proteases"/>
</dbReference>
<dbReference type="GO" id="GO:0008233">
    <property type="term" value="F:peptidase activity"/>
    <property type="evidence" value="ECO:0007669"/>
    <property type="project" value="UniProtKB-KW"/>
</dbReference>
<dbReference type="PANTHER" id="PTHR43343">
    <property type="entry name" value="PEPTIDASE S12"/>
    <property type="match status" value="1"/>
</dbReference>
<evidence type="ECO:0000259" key="6">
    <source>
        <dbReference type="PROSITE" id="PS50106"/>
    </source>
</evidence>
<dbReference type="PANTHER" id="PTHR43343:SF3">
    <property type="entry name" value="PROTEASE DO-LIKE 8, CHLOROPLASTIC"/>
    <property type="match status" value="1"/>
</dbReference>
<dbReference type="Proteomes" id="UP001597419">
    <property type="component" value="Unassembled WGS sequence"/>
</dbReference>
<dbReference type="InterPro" id="IPR043504">
    <property type="entry name" value="Peptidase_S1_PA_chymotrypsin"/>
</dbReference>
<evidence type="ECO:0000256" key="5">
    <source>
        <dbReference type="SAM" id="Phobius"/>
    </source>
</evidence>
<accession>A0ABW5GKQ3</accession>
<dbReference type="Pfam" id="PF13365">
    <property type="entry name" value="Trypsin_2"/>
    <property type="match status" value="1"/>
</dbReference>
<evidence type="ECO:0000313" key="8">
    <source>
        <dbReference type="Proteomes" id="UP001597419"/>
    </source>
</evidence>
<evidence type="ECO:0000313" key="7">
    <source>
        <dbReference type="EMBL" id="MFD2461405.1"/>
    </source>
</evidence>
<dbReference type="Gene3D" id="2.30.42.10">
    <property type="match status" value="1"/>
</dbReference>
<keyword evidence="5" id="KW-0812">Transmembrane</keyword>
<dbReference type="Gene3D" id="2.40.10.10">
    <property type="entry name" value="Trypsin-like serine proteases"/>
    <property type="match status" value="2"/>
</dbReference>
<dbReference type="GO" id="GO:0006508">
    <property type="term" value="P:proteolysis"/>
    <property type="evidence" value="ECO:0007669"/>
    <property type="project" value="UniProtKB-KW"/>
</dbReference>
<dbReference type="PROSITE" id="PS50106">
    <property type="entry name" value="PDZ"/>
    <property type="match status" value="1"/>
</dbReference>
<dbReference type="RefSeq" id="WP_378214136.1">
    <property type="nucleotide sequence ID" value="NZ_BAABHG010000016.1"/>
</dbReference>
<feature type="domain" description="PDZ" evidence="6">
    <location>
        <begin position="417"/>
        <end position="501"/>
    </location>
</feature>
<feature type="transmembrane region" description="Helical" evidence="5">
    <location>
        <begin position="165"/>
        <end position="187"/>
    </location>
</feature>
<organism evidence="7 8">
    <name type="scientific">Amycolatopsis samaneae</name>
    <dbReference type="NCBI Taxonomy" id="664691"/>
    <lineage>
        <taxon>Bacteria</taxon>
        <taxon>Bacillati</taxon>
        <taxon>Actinomycetota</taxon>
        <taxon>Actinomycetes</taxon>
        <taxon>Pseudonocardiales</taxon>
        <taxon>Pseudonocardiaceae</taxon>
        <taxon>Amycolatopsis</taxon>
    </lineage>
</organism>
<dbReference type="EMBL" id="JBHUKU010000013">
    <property type="protein sequence ID" value="MFD2461405.1"/>
    <property type="molecule type" value="Genomic_DNA"/>
</dbReference>
<dbReference type="SMART" id="SM00228">
    <property type="entry name" value="PDZ"/>
    <property type="match status" value="1"/>
</dbReference>
<feature type="region of interest" description="Disordered" evidence="4">
    <location>
        <begin position="92"/>
        <end position="142"/>
    </location>
</feature>
<keyword evidence="2 7" id="KW-0645">Protease</keyword>
<dbReference type="InterPro" id="IPR009003">
    <property type="entry name" value="Peptidase_S1_PA"/>
</dbReference>
<dbReference type="SUPFAM" id="SSF50156">
    <property type="entry name" value="PDZ domain-like"/>
    <property type="match status" value="1"/>
</dbReference>
<dbReference type="Pfam" id="PF13180">
    <property type="entry name" value="PDZ_2"/>
    <property type="match status" value="1"/>
</dbReference>
<keyword evidence="8" id="KW-1185">Reference proteome</keyword>
<name>A0ABW5GKQ3_9PSEU</name>
<evidence type="ECO:0000256" key="4">
    <source>
        <dbReference type="SAM" id="MobiDB-lite"/>
    </source>
</evidence>
<evidence type="ECO:0000256" key="1">
    <source>
        <dbReference type="ARBA" id="ARBA00010541"/>
    </source>
</evidence>
<feature type="region of interest" description="Disordered" evidence="4">
    <location>
        <begin position="1"/>
        <end position="80"/>
    </location>
</feature>
<keyword evidence="5" id="KW-1133">Transmembrane helix</keyword>
<dbReference type="EC" id="3.4.21.-" evidence="7"/>
<dbReference type="SUPFAM" id="SSF50494">
    <property type="entry name" value="Trypsin-like serine proteases"/>
    <property type="match status" value="1"/>
</dbReference>
<protein>
    <submittedName>
        <fullName evidence="7">S1C family serine protease</fullName>
        <ecNumber evidence="7">3.4.21.-</ecNumber>
    </submittedName>
</protein>
<keyword evidence="3 7" id="KW-0378">Hydrolase</keyword>
<keyword evidence="5" id="KW-0472">Membrane</keyword>
<dbReference type="InterPro" id="IPR001478">
    <property type="entry name" value="PDZ"/>
</dbReference>
<feature type="compositionally biased region" description="Polar residues" evidence="4">
    <location>
        <begin position="1"/>
        <end position="16"/>
    </location>
</feature>
<dbReference type="PRINTS" id="PR00834">
    <property type="entry name" value="PROTEASES2C"/>
</dbReference>
<gene>
    <name evidence="7" type="ORF">ACFSYJ_22565</name>
</gene>
<evidence type="ECO:0000256" key="3">
    <source>
        <dbReference type="ARBA" id="ARBA00022801"/>
    </source>
</evidence>
<dbReference type="InterPro" id="IPR001940">
    <property type="entry name" value="Peptidase_S1C"/>
</dbReference>
<proteinExistence type="inferred from homology"/>
<sequence>MMTEQQPNAHPPQSGTAGEDRLGPRPLDRPAVDPAQAATFGRPHGVEGAFDKLYTPGTTNGRTAPPLNLAPPTPESLAEAFRRPPGAEGVLLERPREATAGTDQGPGAPLWTETSDPWRDPASGAVLAGPAEQAEAEKKPGARPAGALLSLPEVLFGRRVQPKALALLGVVALLVGAVGGLVGWWVADTGNELTGTATISEAEAAKERPAGSVANIAKRVSPAVVSLEVFKPGGNSGEEGSGVVIDPQGYVLTNEHVISSAVSDQAVKITAVFIDGTRTEAKVVGADQKTDLAVVKVNVTNPTVLQIGKSADLQVGDTVLAVGSPLALQNSVTSGIVSALNRPITAGGDNGAPPVTYEAIQTDAAINHGNSGGALVDATGALVGINSAIRSSGQDGGSIGIGFAIPSDYAIKIAKTLIKDGKVAHADIGINASSTVAGSKTMGAQVKNVAPGGPAANAGIKEGDVVTKIGGKLVRDSAELLVAVRGRNVGEVVPVQVVRDGASLVVDVTLASD</sequence>
<comment type="similarity">
    <text evidence="1">Belongs to the peptidase S1C family.</text>
</comment>